<comment type="caution">
    <text evidence="12">The sequence shown here is derived from an EMBL/GenBank/DDBJ whole genome shotgun (WGS) entry which is preliminary data.</text>
</comment>
<evidence type="ECO:0000313" key="12">
    <source>
        <dbReference type="EMBL" id="RZF21863.1"/>
    </source>
</evidence>
<keyword evidence="4" id="KW-0808">Transferase</keyword>
<dbReference type="SUPFAM" id="SSF52172">
    <property type="entry name" value="CheY-like"/>
    <property type="match status" value="1"/>
</dbReference>
<dbReference type="InterPro" id="IPR003594">
    <property type="entry name" value="HATPase_dom"/>
</dbReference>
<dbReference type="EC" id="2.7.13.3" evidence="2"/>
<keyword evidence="7" id="KW-0067">ATP-binding</keyword>
<proteinExistence type="predicted"/>
<dbReference type="Pfam" id="PF02518">
    <property type="entry name" value="HATPase_c"/>
    <property type="match status" value="1"/>
</dbReference>
<evidence type="ECO:0000256" key="8">
    <source>
        <dbReference type="ARBA" id="ARBA00023012"/>
    </source>
</evidence>
<dbReference type="Gene3D" id="3.30.450.20">
    <property type="entry name" value="PAS domain"/>
    <property type="match status" value="1"/>
</dbReference>
<evidence type="ECO:0000256" key="2">
    <source>
        <dbReference type="ARBA" id="ARBA00012438"/>
    </source>
</evidence>
<dbReference type="SMART" id="SM00387">
    <property type="entry name" value="HATPase_c"/>
    <property type="match status" value="1"/>
</dbReference>
<gene>
    <name evidence="12" type="ORF">DAY19_09240</name>
</gene>
<accession>A0ABY0IFZ9</accession>
<dbReference type="InterPro" id="IPR036097">
    <property type="entry name" value="HisK_dim/P_sf"/>
</dbReference>
<evidence type="ECO:0000256" key="5">
    <source>
        <dbReference type="ARBA" id="ARBA00022741"/>
    </source>
</evidence>
<feature type="domain" description="Response regulatory" evidence="11">
    <location>
        <begin position="374"/>
        <end position="486"/>
    </location>
</feature>
<dbReference type="Gene3D" id="3.40.50.2300">
    <property type="match status" value="1"/>
</dbReference>
<comment type="catalytic activity">
    <reaction evidence="1">
        <text>ATP + protein L-histidine = ADP + protein N-phospho-L-histidine.</text>
        <dbReference type="EC" id="2.7.13.3"/>
    </reaction>
</comment>
<dbReference type="InterPro" id="IPR005467">
    <property type="entry name" value="His_kinase_dom"/>
</dbReference>
<keyword evidence="5" id="KW-0547">Nucleotide-binding</keyword>
<evidence type="ECO:0000259" key="11">
    <source>
        <dbReference type="PROSITE" id="PS50110"/>
    </source>
</evidence>
<dbReference type="Gene3D" id="1.10.287.130">
    <property type="match status" value="1"/>
</dbReference>
<evidence type="ECO:0000259" key="10">
    <source>
        <dbReference type="PROSITE" id="PS50109"/>
    </source>
</evidence>
<reference evidence="13" key="1">
    <citation type="journal article" date="2019" name="Int. J. Syst. Evol. Microbiol.">
        <title>Halobacteriovorax valvorus sp. nov., a novel prokaryotic predator isolated from coastal seawater of China.</title>
        <authorList>
            <person name="Chen M.-X."/>
        </authorList>
    </citation>
    <scope>NUCLEOTIDE SEQUENCE [LARGE SCALE GENOMIC DNA]</scope>
    <source>
        <strain evidence="13">BL9</strain>
    </source>
</reference>
<dbReference type="Proteomes" id="UP000443582">
    <property type="component" value="Unassembled WGS sequence"/>
</dbReference>
<dbReference type="PANTHER" id="PTHR43065:SF10">
    <property type="entry name" value="PEROXIDE STRESS-ACTIVATED HISTIDINE KINASE MAK3"/>
    <property type="match status" value="1"/>
</dbReference>
<evidence type="ECO:0000256" key="7">
    <source>
        <dbReference type="ARBA" id="ARBA00022840"/>
    </source>
</evidence>
<evidence type="ECO:0000256" key="9">
    <source>
        <dbReference type="PROSITE-ProRule" id="PRU00169"/>
    </source>
</evidence>
<evidence type="ECO:0000256" key="3">
    <source>
        <dbReference type="ARBA" id="ARBA00022553"/>
    </source>
</evidence>
<evidence type="ECO:0000256" key="6">
    <source>
        <dbReference type="ARBA" id="ARBA00022777"/>
    </source>
</evidence>
<dbReference type="InterPro" id="IPR003661">
    <property type="entry name" value="HisK_dim/P_dom"/>
</dbReference>
<dbReference type="PROSITE" id="PS50109">
    <property type="entry name" value="HIS_KIN"/>
    <property type="match status" value="1"/>
</dbReference>
<dbReference type="PRINTS" id="PR00344">
    <property type="entry name" value="BCTRLSENSOR"/>
</dbReference>
<dbReference type="InterPro" id="IPR011006">
    <property type="entry name" value="CheY-like_superfamily"/>
</dbReference>
<evidence type="ECO:0000256" key="4">
    <source>
        <dbReference type="ARBA" id="ARBA00022679"/>
    </source>
</evidence>
<dbReference type="InterPro" id="IPR036890">
    <property type="entry name" value="HATPase_C_sf"/>
</dbReference>
<organism evidence="12 13">
    <name type="scientific">Halobacteriovorax vibrionivorans</name>
    <dbReference type="NCBI Taxonomy" id="2152716"/>
    <lineage>
        <taxon>Bacteria</taxon>
        <taxon>Pseudomonadati</taxon>
        <taxon>Bdellovibrionota</taxon>
        <taxon>Bacteriovoracia</taxon>
        <taxon>Bacteriovoracales</taxon>
        <taxon>Halobacteriovoraceae</taxon>
        <taxon>Halobacteriovorax</taxon>
    </lineage>
</organism>
<dbReference type="Pfam" id="PF00072">
    <property type="entry name" value="Response_reg"/>
    <property type="match status" value="1"/>
</dbReference>
<feature type="domain" description="Histidine kinase" evidence="10">
    <location>
        <begin position="141"/>
        <end position="357"/>
    </location>
</feature>
<sequence length="490" mass="54829">MSNYNLYDSIFEPICVVNKSNEIVYYNHYFASFFKKSPRILKKGPKLRSLFTGFEIESFLYDIQGVKVGPEVEIYLDDQTFYHVIIKAIEANDEKIVCFNDISIEKNLYTKYRYQIEELKEIHNQIIQADKLSTIGEITATISHEISNPLTIASGNLELVDALISNENIESKDLITGSIHDTKDSIDRITKIIKGLKSFLHNKDSNKKFISVEKVVERSLSLLKVPLEQDGIKVEFDCKSSSIILANPIEMEQVIINLVTNAIHALVDAKVASPTITITITKDDVCHIINVIDNGPGINAENKDQIFESFFTTKEVGEGTGLGLAISSKIIDSYSGSLKLVDSDSGCNFEITLPKMETTSFTDSELSINLDFKRVLVIDNEPQILNLFAKYFKDGPVNLIFASDAIEAQRLLLGTNVDAIITDYDMPEKNGVEFAKELASQGDETPVFIMSGVAQKNLIAGYQEIKGFLEKPFEKEDILDLLGIKSEENN</sequence>
<name>A0ABY0IFZ9_9BACT</name>
<dbReference type="SMART" id="SM00448">
    <property type="entry name" value="REC"/>
    <property type="match status" value="1"/>
</dbReference>
<dbReference type="InterPro" id="IPR004358">
    <property type="entry name" value="Sig_transdc_His_kin-like_C"/>
</dbReference>
<dbReference type="GO" id="GO:0016301">
    <property type="term" value="F:kinase activity"/>
    <property type="evidence" value="ECO:0007669"/>
    <property type="project" value="UniProtKB-KW"/>
</dbReference>
<evidence type="ECO:0000256" key="1">
    <source>
        <dbReference type="ARBA" id="ARBA00000085"/>
    </source>
</evidence>
<dbReference type="CDD" id="cd00156">
    <property type="entry name" value="REC"/>
    <property type="match status" value="1"/>
</dbReference>
<dbReference type="PROSITE" id="PS50110">
    <property type="entry name" value="RESPONSE_REGULATORY"/>
    <property type="match status" value="1"/>
</dbReference>
<keyword evidence="6 12" id="KW-0418">Kinase</keyword>
<dbReference type="SUPFAM" id="SSF55874">
    <property type="entry name" value="ATPase domain of HSP90 chaperone/DNA topoisomerase II/histidine kinase"/>
    <property type="match status" value="1"/>
</dbReference>
<dbReference type="InterPro" id="IPR001789">
    <property type="entry name" value="Sig_transdc_resp-reg_receiver"/>
</dbReference>
<evidence type="ECO:0000313" key="13">
    <source>
        <dbReference type="Proteomes" id="UP000443582"/>
    </source>
</evidence>
<keyword evidence="3 9" id="KW-0597">Phosphoprotein</keyword>
<protein>
    <recommendedName>
        <fullName evidence="2">histidine kinase</fullName>
        <ecNumber evidence="2">2.7.13.3</ecNumber>
    </recommendedName>
</protein>
<dbReference type="PANTHER" id="PTHR43065">
    <property type="entry name" value="SENSOR HISTIDINE KINASE"/>
    <property type="match status" value="1"/>
</dbReference>
<keyword evidence="8" id="KW-0902">Two-component regulatory system</keyword>
<dbReference type="RefSeq" id="WP_115361686.1">
    <property type="nucleotide sequence ID" value="NZ_QDKL01000002.1"/>
</dbReference>
<dbReference type="EMBL" id="QDKL01000002">
    <property type="protein sequence ID" value="RZF21863.1"/>
    <property type="molecule type" value="Genomic_DNA"/>
</dbReference>
<dbReference type="Gene3D" id="3.30.565.10">
    <property type="entry name" value="Histidine kinase-like ATPase, C-terminal domain"/>
    <property type="match status" value="1"/>
</dbReference>
<dbReference type="SUPFAM" id="SSF47384">
    <property type="entry name" value="Homodimeric domain of signal transducing histidine kinase"/>
    <property type="match status" value="1"/>
</dbReference>
<keyword evidence="13" id="KW-1185">Reference proteome</keyword>
<dbReference type="CDD" id="cd00082">
    <property type="entry name" value="HisKA"/>
    <property type="match status" value="1"/>
</dbReference>
<feature type="modified residue" description="4-aspartylphosphate" evidence="9">
    <location>
        <position position="423"/>
    </location>
</feature>